<evidence type="ECO:0000256" key="7">
    <source>
        <dbReference type="ARBA" id="ARBA00022912"/>
    </source>
</evidence>
<evidence type="ECO:0000256" key="2">
    <source>
        <dbReference type="ARBA" id="ARBA00006702"/>
    </source>
</evidence>
<gene>
    <name evidence="12" type="ORF">MDA_GLEAN10005781</name>
</gene>
<keyword evidence="5" id="KW-0378">Hydrolase</keyword>
<evidence type="ECO:0000256" key="6">
    <source>
        <dbReference type="ARBA" id="ARBA00022842"/>
    </source>
</evidence>
<dbReference type="Proteomes" id="UP000010556">
    <property type="component" value="Unassembled WGS sequence"/>
</dbReference>
<keyword evidence="6" id="KW-0460">Magnesium</keyword>
<protein>
    <recommendedName>
        <fullName evidence="3">protein-serine/threonine phosphatase</fullName>
        <ecNumber evidence="3">3.1.3.16</ecNumber>
    </recommendedName>
</protein>
<dbReference type="EC" id="3.1.3.16" evidence="3"/>
<keyword evidence="10" id="KW-0732">Signal</keyword>
<evidence type="ECO:0000256" key="3">
    <source>
        <dbReference type="ARBA" id="ARBA00013081"/>
    </source>
</evidence>
<dbReference type="GO" id="GO:0004722">
    <property type="term" value="F:protein serine/threonine phosphatase activity"/>
    <property type="evidence" value="ECO:0007669"/>
    <property type="project" value="UniProtKB-EC"/>
</dbReference>
<dbReference type="InterPro" id="IPR036580">
    <property type="entry name" value="PP2C_C_sf"/>
</dbReference>
<keyword evidence="4" id="KW-0479">Metal-binding</keyword>
<accession>L5M4V8</accession>
<evidence type="ECO:0000256" key="1">
    <source>
        <dbReference type="ARBA" id="ARBA00001936"/>
    </source>
</evidence>
<reference evidence="13" key="1">
    <citation type="journal article" date="2013" name="Science">
        <title>Comparative analysis of bat genomes provides insight into the evolution of flight and immunity.</title>
        <authorList>
            <person name="Zhang G."/>
            <person name="Cowled C."/>
            <person name="Shi Z."/>
            <person name="Huang Z."/>
            <person name="Bishop-Lilly K.A."/>
            <person name="Fang X."/>
            <person name="Wynne J.W."/>
            <person name="Xiong Z."/>
            <person name="Baker M.L."/>
            <person name="Zhao W."/>
            <person name="Tachedjian M."/>
            <person name="Zhu Y."/>
            <person name="Zhou P."/>
            <person name="Jiang X."/>
            <person name="Ng J."/>
            <person name="Yang L."/>
            <person name="Wu L."/>
            <person name="Xiao J."/>
            <person name="Feng Y."/>
            <person name="Chen Y."/>
            <person name="Sun X."/>
            <person name="Zhang Y."/>
            <person name="Marsh G.A."/>
            <person name="Crameri G."/>
            <person name="Broder C.C."/>
            <person name="Frey K.G."/>
            <person name="Wang L.F."/>
            <person name="Wang J."/>
        </authorList>
    </citation>
    <scope>NUCLEOTIDE SEQUENCE [LARGE SCALE GENOMIC DNA]</scope>
</reference>
<comment type="similarity">
    <text evidence="2">Belongs to the PP2C family.</text>
</comment>
<evidence type="ECO:0000256" key="9">
    <source>
        <dbReference type="ARBA" id="ARBA00048336"/>
    </source>
</evidence>
<dbReference type="AlphaFoldDB" id="L5M4V8"/>
<keyword evidence="8" id="KW-0464">Manganese</keyword>
<dbReference type="SUPFAM" id="SSF81601">
    <property type="entry name" value="Protein serine/threonine phosphatase 2C, C-terminal domain"/>
    <property type="match status" value="1"/>
</dbReference>
<comment type="catalytic activity">
    <reaction evidence="9">
        <text>O-phospho-L-threonyl-[protein] + H2O = L-threonyl-[protein] + phosphate</text>
        <dbReference type="Rhea" id="RHEA:47004"/>
        <dbReference type="Rhea" id="RHEA-COMP:11060"/>
        <dbReference type="Rhea" id="RHEA-COMP:11605"/>
        <dbReference type="ChEBI" id="CHEBI:15377"/>
        <dbReference type="ChEBI" id="CHEBI:30013"/>
        <dbReference type="ChEBI" id="CHEBI:43474"/>
        <dbReference type="ChEBI" id="CHEBI:61977"/>
        <dbReference type="EC" id="3.1.3.16"/>
    </reaction>
</comment>
<organism evidence="12 13">
    <name type="scientific">Myotis davidii</name>
    <name type="common">David's myotis</name>
    <dbReference type="NCBI Taxonomy" id="225400"/>
    <lineage>
        <taxon>Eukaryota</taxon>
        <taxon>Metazoa</taxon>
        <taxon>Chordata</taxon>
        <taxon>Craniata</taxon>
        <taxon>Vertebrata</taxon>
        <taxon>Euteleostomi</taxon>
        <taxon>Mammalia</taxon>
        <taxon>Eutheria</taxon>
        <taxon>Laurasiatheria</taxon>
        <taxon>Chiroptera</taxon>
        <taxon>Yangochiroptera</taxon>
        <taxon>Vespertilionidae</taxon>
        <taxon>Myotis</taxon>
    </lineage>
</organism>
<feature type="chain" id="PRO_5003970869" description="protein-serine/threonine phosphatase" evidence="10">
    <location>
        <begin position="25"/>
        <end position="80"/>
    </location>
</feature>
<evidence type="ECO:0000256" key="4">
    <source>
        <dbReference type="ARBA" id="ARBA00022723"/>
    </source>
</evidence>
<feature type="domain" description="Protein serine/threonine phosphatase 2C C-terminal" evidence="11">
    <location>
        <begin position="23"/>
        <end position="62"/>
    </location>
</feature>
<evidence type="ECO:0000313" key="12">
    <source>
        <dbReference type="EMBL" id="ELK33406.1"/>
    </source>
</evidence>
<proteinExistence type="inferred from homology"/>
<sequence length="80" mass="8373">MRSAAAPGGIPIILAFFSAPCSSAQEPPSLNKVFRTLASEDIPDLPPGGGLYCMAAVIAEAYSQLFQASGQRWAVRTLCS</sequence>
<name>L5M4V8_MYODS</name>
<comment type="cofactor">
    <cofactor evidence="1">
        <name>Mn(2+)</name>
        <dbReference type="ChEBI" id="CHEBI:29035"/>
    </cofactor>
</comment>
<dbReference type="GO" id="GO:0000287">
    <property type="term" value="F:magnesium ion binding"/>
    <property type="evidence" value="ECO:0007669"/>
    <property type="project" value="InterPro"/>
</dbReference>
<evidence type="ECO:0000256" key="5">
    <source>
        <dbReference type="ARBA" id="ARBA00022801"/>
    </source>
</evidence>
<evidence type="ECO:0000313" key="13">
    <source>
        <dbReference type="Proteomes" id="UP000010556"/>
    </source>
</evidence>
<dbReference type="InterPro" id="IPR012911">
    <property type="entry name" value="PP2C_C"/>
</dbReference>
<dbReference type="EMBL" id="KB104360">
    <property type="protein sequence ID" value="ELK33406.1"/>
    <property type="molecule type" value="Genomic_DNA"/>
</dbReference>
<dbReference type="Gene3D" id="1.10.10.430">
    <property type="entry name" value="Phosphatase 2C, C-terminal domain suprefamily"/>
    <property type="match status" value="1"/>
</dbReference>
<evidence type="ECO:0000256" key="8">
    <source>
        <dbReference type="ARBA" id="ARBA00023211"/>
    </source>
</evidence>
<evidence type="ECO:0000259" key="11">
    <source>
        <dbReference type="Pfam" id="PF07830"/>
    </source>
</evidence>
<dbReference type="GO" id="GO:0030145">
    <property type="term" value="F:manganese ion binding"/>
    <property type="evidence" value="ECO:0007669"/>
    <property type="project" value="InterPro"/>
</dbReference>
<evidence type="ECO:0000256" key="10">
    <source>
        <dbReference type="SAM" id="SignalP"/>
    </source>
</evidence>
<dbReference type="Pfam" id="PF07830">
    <property type="entry name" value="PP2C_C"/>
    <property type="match status" value="1"/>
</dbReference>
<keyword evidence="7" id="KW-0904">Protein phosphatase</keyword>
<feature type="signal peptide" evidence="10">
    <location>
        <begin position="1"/>
        <end position="24"/>
    </location>
</feature>
<keyword evidence="13" id="KW-1185">Reference proteome</keyword>